<reference evidence="2" key="1">
    <citation type="submission" date="2023-06" db="EMBL/GenBank/DDBJ databases">
        <title>Two novel species of Acinetobacter isolated from motorbike repairing workshop in Vietnam.</title>
        <authorList>
            <person name="Le N.T.T."/>
        </authorList>
    </citation>
    <scope>NUCLEOTIDE SEQUENCE</scope>
    <source>
        <strain evidence="2">VNH17</strain>
    </source>
</reference>
<keyword evidence="1" id="KW-0472">Membrane</keyword>
<keyword evidence="1" id="KW-0812">Transmembrane</keyword>
<accession>A0ABT7WRU8</accession>
<gene>
    <name evidence="2" type="ORF">QTA56_14425</name>
</gene>
<sequence length="44" mass="4868">MKLIAQLILVIGFIVMVGPSFVLMLLAIMFLMALAGWDNKSDDK</sequence>
<dbReference type="EMBL" id="JAUDZE010000008">
    <property type="protein sequence ID" value="MDN0015417.1"/>
    <property type="molecule type" value="Genomic_DNA"/>
</dbReference>
<evidence type="ECO:0000313" key="3">
    <source>
        <dbReference type="Proteomes" id="UP001168524"/>
    </source>
</evidence>
<feature type="transmembrane region" description="Helical" evidence="1">
    <location>
        <begin position="7"/>
        <end position="37"/>
    </location>
</feature>
<proteinExistence type="predicted"/>
<organism evidence="2 3">
    <name type="scientific">Acinetobacter thutiue</name>
    <dbReference type="NCBI Taxonomy" id="2998078"/>
    <lineage>
        <taxon>Bacteria</taxon>
        <taxon>Pseudomonadati</taxon>
        <taxon>Pseudomonadota</taxon>
        <taxon>Gammaproteobacteria</taxon>
        <taxon>Moraxellales</taxon>
        <taxon>Moraxellaceae</taxon>
        <taxon>Acinetobacter</taxon>
    </lineage>
</organism>
<evidence type="ECO:0000256" key="1">
    <source>
        <dbReference type="SAM" id="Phobius"/>
    </source>
</evidence>
<evidence type="ECO:0000313" key="2">
    <source>
        <dbReference type="EMBL" id="MDN0015417.1"/>
    </source>
</evidence>
<comment type="caution">
    <text evidence="2">The sequence shown here is derived from an EMBL/GenBank/DDBJ whole genome shotgun (WGS) entry which is preliminary data.</text>
</comment>
<protein>
    <submittedName>
        <fullName evidence="2">Uncharacterized protein</fullName>
    </submittedName>
</protein>
<dbReference type="Proteomes" id="UP001168524">
    <property type="component" value="Unassembled WGS sequence"/>
</dbReference>
<dbReference type="RefSeq" id="WP_267981703.1">
    <property type="nucleotide sequence ID" value="NZ_JAPQKF010000008.1"/>
</dbReference>
<keyword evidence="1" id="KW-1133">Transmembrane helix</keyword>
<keyword evidence="3" id="KW-1185">Reference proteome</keyword>
<name>A0ABT7WRU8_9GAMM</name>